<dbReference type="GO" id="GO:0005576">
    <property type="term" value="C:extracellular region"/>
    <property type="evidence" value="ECO:0007669"/>
    <property type="project" value="UniProtKB-SubCell"/>
</dbReference>
<dbReference type="PANTHER" id="PTHR31232:SF156">
    <property type="entry name" value="PLANT SELF-INCOMPATIBILITY PROTEIN S1 FAMILY-RELATED"/>
    <property type="match status" value="1"/>
</dbReference>
<feature type="chain" id="PRO_5034841014" description="S-protein homolog" evidence="6">
    <location>
        <begin position="25"/>
        <end position="135"/>
    </location>
</feature>
<keyword evidence="7" id="KW-1185">Reference proteome</keyword>
<organism evidence="7 8">
    <name type="scientific">Abrus precatorius</name>
    <name type="common">Indian licorice</name>
    <name type="synonym">Glycine abrus</name>
    <dbReference type="NCBI Taxonomy" id="3816"/>
    <lineage>
        <taxon>Eukaryota</taxon>
        <taxon>Viridiplantae</taxon>
        <taxon>Streptophyta</taxon>
        <taxon>Embryophyta</taxon>
        <taxon>Tracheophyta</taxon>
        <taxon>Spermatophyta</taxon>
        <taxon>Magnoliopsida</taxon>
        <taxon>eudicotyledons</taxon>
        <taxon>Gunneridae</taxon>
        <taxon>Pentapetalae</taxon>
        <taxon>rosids</taxon>
        <taxon>fabids</taxon>
        <taxon>Fabales</taxon>
        <taxon>Fabaceae</taxon>
        <taxon>Papilionoideae</taxon>
        <taxon>50 kb inversion clade</taxon>
        <taxon>NPAAA clade</taxon>
        <taxon>indigoferoid/millettioid clade</taxon>
        <taxon>Abreae</taxon>
        <taxon>Abrus</taxon>
    </lineage>
</organism>
<keyword evidence="4 6" id="KW-0964">Secreted</keyword>
<sequence>MLKGLATVVVLLMIIATDTVQVQGFPSGKKTVRVQNDLDGGTLLYLHCRSKDNDLGLHVLATQTYQEWSFHDNVSGTTLFWCKFQFDGVAEVSFEIYSAKTDDSQCGSQCWRSIRKDGAYFYDEYKKIWVRRYSW</sequence>
<proteinExistence type="inferred from homology"/>
<dbReference type="OrthoDB" id="1842729at2759"/>
<gene>
    <name evidence="8" type="primary">LOC113855708</name>
</gene>
<evidence type="ECO:0000256" key="6">
    <source>
        <dbReference type="RuleBase" id="RU367044"/>
    </source>
</evidence>
<accession>A0A8B8KIQ1</accession>
<comment type="subcellular location">
    <subcellularLocation>
        <location evidence="1 6">Secreted</location>
    </subcellularLocation>
</comment>
<evidence type="ECO:0000313" key="8">
    <source>
        <dbReference type="RefSeq" id="XP_027343138.1"/>
    </source>
</evidence>
<evidence type="ECO:0000313" key="7">
    <source>
        <dbReference type="Proteomes" id="UP000694853"/>
    </source>
</evidence>
<reference evidence="8" key="2">
    <citation type="submission" date="2025-08" db="UniProtKB">
        <authorList>
            <consortium name="RefSeq"/>
        </authorList>
    </citation>
    <scope>IDENTIFICATION</scope>
    <source>
        <tissue evidence="8">Young leaves</tissue>
    </source>
</reference>
<keyword evidence="3 6" id="KW-0713">Self-incompatibility</keyword>
<dbReference type="GO" id="GO:0060320">
    <property type="term" value="P:rejection of self pollen"/>
    <property type="evidence" value="ECO:0007669"/>
    <property type="project" value="UniProtKB-KW"/>
</dbReference>
<protein>
    <recommendedName>
        <fullName evidence="6">S-protein homolog</fullName>
    </recommendedName>
</protein>
<dbReference type="AlphaFoldDB" id="A0A8B8KIQ1"/>
<dbReference type="GeneID" id="113855708"/>
<dbReference type="InterPro" id="IPR010264">
    <property type="entry name" value="Self-incomp_S1"/>
</dbReference>
<dbReference type="RefSeq" id="XP_027343138.1">
    <property type="nucleotide sequence ID" value="XM_027487337.1"/>
</dbReference>
<evidence type="ECO:0000256" key="2">
    <source>
        <dbReference type="ARBA" id="ARBA00005581"/>
    </source>
</evidence>
<evidence type="ECO:0000256" key="3">
    <source>
        <dbReference type="ARBA" id="ARBA00022471"/>
    </source>
</evidence>
<reference evidence="7" key="1">
    <citation type="journal article" date="2019" name="Toxins">
        <title>Detection of Abrin-Like and Prepropulchellin-Like Toxin Genes and Transcripts Using Whole Genome Sequencing and Full-Length Transcript Sequencing of Abrus precatorius.</title>
        <authorList>
            <person name="Hovde B.T."/>
            <person name="Daligault H.E."/>
            <person name="Hanschen E.R."/>
            <person name="Kunde Y.A."/>
            <person name="Johnson M.B."/>
            <person name="Starkenburg S.R."/>
            <person name="Johnson S.L."/>
        </authorList>
    </citation>
    <scope>NUCLEOTIDE SEQUENCE [LARGE SCALE GENOMIC DNA]</scope>
</reference>
<dbReference type="Pfam" id="PF05938">
    <property type="entry name" value="Self-incomp_S1"/>
    <property type="match status" value="1"/>
</dbReference>
<evidence type="ECO:0000256" key="1">
    <source>
        <dbReference type="ARBA" id="ARBA00004613"/>
    </source>
</evidence>
<name>A0A8B8KIQ1_ABRPR</name>
<dbReference type="KEGG" id="aprc:113855708"/>
<keyword evidence="5 6" id="KW-0732">Signal</keyword>
<dbReference type="Proteomes" id="UP000694853">
    <property type="component" value="Unplaced"/>
</dbReference>
<comment type="similarity">
    <text evidence="2 6">Belongs to the plant self-incompatibility (S1) protein family.</text>
</comment>
<evidence type="ECO:0000256" key="5">
    <source>
        <dbReference type="ARBA" id="ARBA00022729"/>
    </source>
</evidence>
<feature type="signal peptide" evidence="6">
    <location>
        <begin position="1"/>
        <end position="24"/>
    </location>
</feature>
<dbReference type="PANTHER" id="PTHR31232">
    <property type="match status" value="1"/>
</dbReference>
<evidence type="ECO:0000256" key="4">
    <source>
        <dbReference type="ARBA" id="ARBA00022525"/>
    </source>
</evidence>